<protein>
    <submittedName>
        <fullName evidence="1">Uncharacterized protein</fullName>
    </submittedName>
</protein>
<comment type="caution">
    <text evidence="1">The sequence shown here is derived from an EMBL/GenBank/DDBJ whole genome shotgun (WGS) entry which is preliminary data.</text>
</comment>
<organism evidence="1">
    <name type="scientific">marine sediment metagenome</name>
    <dbReference type="NCBI Taxonomy" id="412755"/>
    <lineage>
        <taxon>unclassified sequences</taxon>
        <taxon>metagenomes</taxon>
        <taxon>ecological metagenomes</taxon>
    </lineage>
</organism>
<dbReference type="AlphaFoldDB" id="X1P6E9"/>
<dbReference type="EMBL" id="BARV01019038">
    <property type="protein sequence ID" value="GAI26474.1"/>
    <property type="molecule type" value="Genomic_DNA"/>
</dbReference>
<sequence>MNRIDFMKKTFDYLDSIKKPFDKREEIETLRWVVEMIEDYLTWKDIKDHLENGCHCKELKGKEARQALKKGG</sequence>
<evidence type="ECO:0000313" key="1">
    <source>
        <dbReference type="EMBL" id="GAI26474.1"/>
    </source>
</evidence>
<proteinExistence type="predicted"/>
<reference evidence="1" key="1">
    <citation type="journal article" date="2014" name="Front. Microbiol.">
        <title>High frequency of phylogenetically diverse reductive dehalogenase-homologous genes in deep subseafloor sedimentary metagenomes.</title>
        <authorList>
            <person name="Kawai M."/>
            <person name="Futagami T."/>
            <person name="Toyoda A."/>
            <person name="Takaki Y."/>
            <person name="Nishi S."/>
            <person name="Hori S."/>
            <person name="Arai W."/>
            <person name="Tsubouchi T."/>
            <person name="Morono Y."/>
            <person name="Uchiyama I."/>
            <person name="Ito T."/>
            <person name="Fujiyama A."/>
            <person name="Inagaki F."/>
            <person name="Takami H."/>
        </authorList>
    </citation>
    <scope>NUCLEOTIDE SEQUENCE</scope>
    <source>
        <strain evidence="1">Expedition CK06-06</strain>
    </source>
</reference>
<accession>X1P6E9</accession>
<gene>
    <name evidence="1" type="ORF">S06H3_32073</name>
</gene>
<name>X1P6E9_9ZZZZ</name>